<gene>
    <name evidence="10" type="primary">HER2</name>
    <name evidence="10" type="ORF">MFIFM68171_02479</name>
</gene>
<dbReference type="PANTHER" id="PTHR11895">
    <property type="entry name" value="TRANSAMIDASE"/>
    <property type="match status" value="1"/>
</dbReference>
<keyword evidence="4 7" id="KW-0067">ATP-binding</keyword>
<feature type="active site" description="Acyl-ester intermediate" evidence="7">
    <location>
        <position position="191"/>
    </location>
</feature>
<dbReference type="Pfam" id="PF01425">
    <property type="entry name" value="Amidase"/>
    <property type="match status" value="2"/>
</dbReference>
<comment type="catalytic activity">
    <reaction evidence="6 7">
        <text>L-glutamyl-tRNA(Gln) + L-glutamine + ATP + H2O = L-glutaminyl-tRNA(Gln) + L-glutamate + ADP + phosphate + H(+)</text>
        <dbReference type="Rhea" id="RHEA:17521"/>
        <dbReference type="Rhea" id="RHEA-COMP:9681"/>
        <dbReference type="Rhea" id="RHEA-COMP:9684"/>
        <dbReference type="ChEBI" id="CHEBI:15377"/>
        <dbReference type="ChEBI" id="CHEBI:15378"/>
        <dbReference type="ChEBI" id="CHEBI:29985"/>
        <dbReference type="ChEBI" id="CHEBI:30616"/>
        <dbReference type="ChEBI" id="CHEBI:43474"/>
        <dbReference type="ChEBI" id="CHEBI:58359"/>
        <dbReference type="ChEBI" id="CHEBI:78520"/>
        <dbReference type="ChEBI" id="CHEBI:78521"/>
        <dbReference type="ChEBI" id="CHEBI:456216"/>
        <dbReference type="EC" id="6.3.5.7"/>
    </reaction>
</comment>
<dbReference type="PROSITE" id="PS00571">
    <property type="entry name" value="AMIDASES"/>
    <property type="match status" value="1"/>
</dbReference>
<organism evidence="10 11">
    <name type="scientific">Madurella fahalii</name>
    <dbReference type="NCBI Taxonomy" id="1157608"/>
    <lineage>
        <taxon>Eukaryota</taxon>
        <taxon>Fungi</taxon>
        <taxon>Dikarya</taxon>
        <taxon>Ascomycota</taxon>
        <taxon>Pezizomycotina</taxon>
        <taxon>Sordariomycetes</taxon>
        <taxon>Sordariomycetidae</taxon>
        <taxon>Sordariales</taxon>
        <taxon>Sordariales incertae sedis</taxon>
        <taxon>Madurella</taxon>
    </lineage>
</organism>
<evidence type="ECO:0000259" key="9">
    <source>
        <dbReference type="Pfam" id="PF01425"/>
    </source>
</evidence>
<keyword evidence="7" id="KW-0496">Mitochondrion</keyword>
<dbReference type="RefSeq" id="XP_070914002.1">
    <property type="nucleotide sequence ID" value="XM_071057901.1"/>
</dbReference>
<dbReference type="InterPro" id="IPR020556">
    <property type="entry name" value="Amidase_CS"/>
</dbReference>
<proteinExistence type="inferred from homology"/>
<sequence length="566" mass="61023">MPIKRRPRGLQLHHVCHSPWQQRQQRRLLNQFISRAPEPTENTQPPTPFRFTLAVKDNIATTAITSTTASFPSEPPLPTTCASLFLSTYTSPFEATIVSQLRARGARLVGKTNLDEFGMGSHSVHSAFGAVAIAAQSNRDHHSNHKNKNNSNENSGREEPLLSAGGSSGGSAVAVALGEADLALGTDTGGSVRLPAAYTGVVGFKPSYGMLSRFGVVPYANSLDTVGLLAREVGRIRRLVVGDGEREGEGGVGGGGLWAEWDRRDPTSLSAGVRKRCAMVREGYAGGEERGVGEVLRGLRLGIPLEYNIEELDPTIRDAWAAAAKALQESFGVRIVPVSLPSTRHALAAYYIIAPAEASSNLAKYDGIRYGSRDTDTPSDAAGGVLYAASRGRGFGDEVKRRILLGSYTLSSEAMDNYFIKAQRVRRLVRKDFNRVFALDNPLHEKETFSLSDLPESVTMEDKWGPEEVDFLLCPTAPTLTPMLEDVMNQTSVDAYMNDVFTVPASLAGLPAISIPMPVRTETATEPSHSPSTAGLQLIGQYWDDARLLAVADAVSKALQAMSPTR</sequence>
<evidence type="ECO:0000256" key="6">
    <source>
        <dbReference type="ARBA" id="ARBA00047407"/>
    </source>
</evidence>
<evidence type="ECO:0000313" key="10">
    <source>
        <dbReference type="EMBL" id="GAB1312269.1"/>
    </source>
</evidence>
<reference evidence="10 11" key="1">
    <citation type="submission" date="2024-09" db="EMBL/GenBank/DDBJ databases">
        <title>Itraconazole resistance in Madurella fahalii resulting from another homologue of gene encoding cytochrome P450 14-alpha sterol demethylase (CYP51).</title>
        <authorList>
            <person name="Yoshioka I."/>
            <person name="Fahal A.H."/>
            <person name="Kaneko S."/>
            <person name="Yaguchi T."/>
        </authorList>
    </citation>
    <scope>NUCLEOTIDE SEQUENCE [LARGE SCALE GENOMIC DNA]</scope>
    <source>
        <strain evidence="10 11">IFM 68171</strain>
    </source>
</reference>
<dbReference type="GeneID" id="98173224"/>
<comment type="subcellular location">
    <subcellularLocation>
        <location evidence="7">Mitochondrion</location>
    </subcellularLocation>
</comment>
<comment type="caution">
    <text evidence="10">The sequence shown here is derived from an EMBL/GenBank/DDBJ whole genome shotgun (WGS) entry which is preliminary data.</text>
</comment>
<dbReference type="Gene3D" id="3.90.1300.10">
    <property type="entry name" value="Amidase signature (AS) domain"/>
    <property type="match status" value="1"/>
</dbReference>
<dbReference type="EC" id="6.3.5.7" evidence="7"/>
<dbReference type="PANTHER" id="PTHR11895:SF7">
    <property type="entry name" value="GLUTAMYL-TRNA(GLN) AMIDOTRANSFERASE SUBUNIT A, MITOCHONDRIAL"/>
    <property type="match status" value="1"/>
</dbReference>
<keyword evidence="5 7" id="KW-0648">Protein biosynthesis</keyword>
<dbReference type="InterPro" id="IPR004412">
    <property type="entry name" value="GatA"/>
</dbReference>
<evidence type="ECO:0000256" key="8">
    <source>
        <dbReference type="SAM" id="MobiDB-lite"/>
    </source>
</evidence>
<keyword evidence="2 7" id="KW-0436">Ligase</keyword>
<name>A0ABQ0G3L3_9PEZI</name>
<evidence type="ECO:0000256" key="7">
    <source>
        <dbReference type="HAMAP-Rule" id="MF_03150"/>
    </source>
</evidence>
<feature type="domain" description="Amidase" evidence="9">
    <location>
        <begin position="77"/>
        <end position="237"/>
    </location>
</feature>
<keyword evidence="3 7" id="KW-0547">Nucleotide-binding</keyword>
<feature type="domain" description="Amidase" evidence="9">
    <location>
        <begin position="292"/>
        <end position="549"/>
    </location>
</feature>
<evidence type="ECO:0000313" key="11">
    <source>
        <dbReference type="Proteomes" id="UP001628179"/>
    </source>
</evidence>
<dbReference type="EMBL" id="BAAFSV010000001">
    <property type="protein sequence ID" value="GAB1312269.1"/>
    <property type="molecule type" value="Genomic_DNA"/>
</dbReference>
<evidence type="ECO:0000256" key="1">
    <source>
        <dbReference type="ARBA" id="ARBA00008069"/>
    </source>
</evidence>
<evidence type="ECO:0000256" key="4">
    <source>
        <dbReference type="ARBA" id="ARBA00022840"/>
    </source>
</evidence>
<keyword evidence="11" id="KW-1185">Reference proteome</keyword>
<protein>
    <recommendedName>
        <fullName evidence="7">Glutamyl-tRNA(Gln) amidotransferase subunit A, mitochondrial</fullName>
        <shortName evidence="7">Glu-AdT subunit A</shortName>
        <ecNumber evidence="7">6.3.5.7</ecNumber>
    </recommendedName>
</protein>
<dbReference type="Proteomes" id="UP001628179">
    <property type="component" value="Unassembled WGS sequence"/>
</dbReference>
<dbReference type="HAMAP" id="MF_00120">
    <property type="entry name" value="GatA"/>
    <property type="match status" value="1"/>
</dbReference>
<evidence type="ECO:0000256" key="3">
    <source>
        <dbReference type="ARBA" id="ARBA00022741"/>
    </source>
</evidence>
<comment type="similarity">
    <text evidence="1 7">Belongs to the amidase family. GatA subfamily.</text>
</comment>
<feature type="region of interest" description="Disordered" evidence="8">
    <location>
        <begin position="137"/>
        <end position="167"/>
    </location>
</feature>
<accession>A0ABQ0G3L3</accession>
<evidence type="ECO:0000256" key="2">
    <source>
        <dbReference type="ARBA" id="ARBA00022598"/>
    </source>
</evidence>
<feature type="active site" description="Charge relay system" evidence="7">
    <location>
        <position position="56"/>
    </location>
</feature>
<dbReference type="InterPro" id="IPR000120">
    <property type="entry name" value="Amidase"/>
</dbReference>
<feature type="active site" description="Charge relay system" evidence="7">
    <location>
        <position position="167"/>
    </location>
</feature>
<dbReference type="InterPro" id="IPR036928">
    <property type="entry name" value="AS_sf"/>
</dbReference>
<evidence type="ECO:0000256" key="5">
    <source>
        <dbReference type="ARBA" id="ARBA00022917"/>
    </source>
</evidence>
<dbReference type="SUPFAM" id="SSF75304">
    <property type="entry name" value="Amidase signature (AS) enzymes"/>
    <property type="match status" value="1"/>
</dbReference>
<dbReference type="InterPro" id="IPR023631">
    <property type="entry name" value="Amidase_dom"/>
</dbReference>
<comment type="function">
    <text evidence="7">Allows the formation of correctly charged Gln-tRNA(Gln) through the transamidation of misacylated Glu-tRNA(Gln) in the mitochondria. The reaction takes place in the presence of glutamine and ATP through an activated gamma-phospho-Glu-tRNA(Gln).</text>
</comment>
<comment type="subunit">
    <text evidence="7">Subunit of the heterotrimeric GatCAB amidotransferase (AdT) complex, composed of A, B and C subunits.</text>
</comment>